<keyword evidence="1" id="KW-0727">SH2 domain</keyword>
<dbReference type="PANTHER" id="PTHR15127">
    <property type="entry name" value="HEAVYWEIGHT, ISOFORM A"/>
    <property type="match status" value="1"/>
</dbReference>
<dbReference type="EMBL" id="DVMT01000038">
    <property type="protein sequence ID" value="HIU40396.1"/>
    <property type="molecule type" value="Genomic_DNA"/>
</dbReference>
<dbReference type="PANTHER" id="PTHR15127:SF32">
    <property type="entry name" value="HEAVYWEIGHT, ISOFORM A"/>
    <property type="match status" value="1"/>
</dbReference>
<dbReference type="FunFam" id="2.60.40.10:FF:002029">
    <property type="entry name" value="Predicted protein"/>
    <property type="match status" value="1"/>
</dbReference>
<proteinExistence type="predicted"/>
<feature type="compositionally biased region" description="Low complexity" evidence="2">
    <location>
        <begin position="237"/>
        <end position="247"/>
    </location>
</feature>
<dbReference type="Proteomes" id="UP000824074">
    <property type="component" value="Unassembled WGS sequence"/>
</dbReference>
<evidence type="ECO:0000256" key="1">
    <source>
        <dbReference type="ARBA" id="ARBA00022999"/>
    </source>
</evidence>
<dbReference type="InterPro" id="IPR051846">
    <property type="entry name" value="SH2_domain_adapters"/>
</dbReference>
<comment type="caution">
    <text evidence="5">The sequence shown here is derived from an EMBL/GenBank/DDBJ whole genome shotgun (WGS) entry which is preliminary data.</text>
</comment>
<dbReference type="GO" id="GO:0001784">
    <property type="term" value="F:phosphotyrosine residue binding"/>
    <property type="evidence" value="ECO:0007669"/>
    <property type="project" value="TreeGrafter"/>
</dbReference>
<feature type="transmembrane region" description="Helical" evidence="3">
    <location>
        <begin position="21"/>
        <end position="40"/>
    </location>
</feature>
<sequence>MEEKYEEEETEKKKFQITRGMAILAAIILIVIIVVIIIVVRQINKNKPEYTTEDFQRLEERMEEEAQTYVSQKNIELTSEDYKIDLDDLLVENGGFIDPDSVKAAKVCKGYVIAKKEETESYNAYIKCGKMYTTTGYVSNNKKTTTTKKEKKDTEKPVITIIGNDNITINQGSNYKDEGATAKDNKDGDITSKIKVENNVDTSKVGSYTVVYTVTDEAGNRSSKTRKVTVVGINTNTTTTRRNNNTTTKKRTTTQKRVTTTTSRITTPPTITLRGDSYITLNQGDRYNDPGYYATDAKGNDITSRVSVSGSVNTSVAGTYTIRYTVTDTYGNSSSKTRTVRVISTYVAVSSISITPNTVTLSVGATRTLSVLFNPSNATNKSISWSSSNASVATVSNGVITARKAGTATITASAADGKKAYVSVIVR</sequence>
<dbReference type="AlphaFoldDB" id="A0A9D1IPI3"/>
<dbReference type="Gene3D" id="2.60.40.1080">
    <property type="match status" value="1"/>
</dbReference>
<dbReference type="InterPro" id="IPR003343">
    <property type="entry name" value="Big_2"/>
</dbReference>
<dbReference type="InterPro" id="IPR008964">
    <property type="entry name" value="Invasin/intimin_cell_adhesion"/>
</dbReference>
<evidence type="ECO:0000256" key="3">
    <source>
        <dbReference type="SAM" id="Phobius"/>
    </source>
</evidence>
<name>A0A9D1IPI3_9FIRM</name>
<evidence type="ECO:0000313" key="6">
    <source>
        <dbReference type="Proteomes" id="UP000824074"/>
    </source>
</evidence>
<dbReference type="SUPFAM" id="SSF49373">
    <property type="entry name" value="Invasin/intimin cell-adhesion fragments"/>
    <property type="match status" value="1"/>
</dbReference>
<reference evidence="5" key="1">
    <citation type="submission" date="2020-10" db="EMBL/GenBank/DDBJ databases">
        <authorList>
            <person name="Gilroy R."/>
        </authorList>
    </citation>
    <scope>NUCLEOTIDE SEQUENCE</scope>
    <source>
        <strain evidence="5">CHK193-30670</strain>
    </source>
</reference>
<evidence type="ECO:0000313" key="5">
    <source>
        <dbReference type="EMBL" id="HIU40396.1"/>
    </source>
</evidence>
<keyword evidence="3" id="KW-1133">Transmembrane helix</keyword>
<dbReference type="Pfam" id="PF16403">
    <property type="entry name" value="Bact_surface_Ig-like"/>
    <property type="match status" value="2"/>
</dbReference>
<reference evidence="5" key="2">
    <citation type="journal article" date="2021" name="PeerJ">
        <title>Extensive microbial diversity within the chicken gut microbiome revealed by metagenomics and culture.</title>
        <authorList>
            <person name="Gilroy R."/>
            <person name="Ravi A."/>
            <person name="Getino M."/>
            <person name="Pursley I."/>
            <person name="Horton D.L."/>
            <person name="Alikhan N.F."/>
            <person name="Baker D."/>
            <person name="Gharbi K."/>
            <person name="Hall N."/>
            <person name="Watson M."/>
            <person name="Adriaenssens E.M."/>
            <person name="Foster-Nyarko E."/>
            <person name="Jarju S."/>
            <person name="Secka A."/>
            <person name="Antonio M."/>
            <person name="Oren A."/>
            <person name="Chaudhuri R.R."/>
            <person name="La Ragione R."/>
            <person name="Hildebrand F."/>
            <person name="Pallen M.J."/>
        </authorList>
    </citation>
    <scope>NUCLEOTIDE SEQUENCE</scope>
    <source>
        <strain evidence="5">CHK193-30670</strain>
    </source>
</reference>
<evidence type="ECO:0000256" key="2">
    <source>
        <dbReference type="SAM" id="MobiDB-lite"/>
    </source>
</evidence>
<accession>A0A9D1IPI3</accession>
<dbReference type="InterPro" id="IPR032179">
    <property type="entry name" value="Cry22Aa_Ig-like"/>
</dbReference>
<keyword evidence="3" id="KW-0812">Transmembrane</keyword>
<dbReference type="SMART" id="SM00635">
    <property type="entry name" value="BID_2"/>
    <property type="match status" value="1"/>
</dbReference>
<dbReference type="InterPro" id="IPR013783">
    <property type="entry name" value="Ig-like_fold"/>
</dbReference>
<dbReference type="Pfam" id="PF02368">
    <property type="entry name" value="Big_2"/>
    <property type="match status" value="1"/>
</dbReference>
<gene>
    <name evidence="5" type="ORF">IAB68_03765</name>
</gene>
<organism evidence="5 6">
    <name type="scientific">Candidatus Aphodocola excrementigallinarum</name>
    <dbReference type="NCBI Taxonomy" id="2840670"/>
    <lineage>
        <taxon>Bacteria</taxon>
        <taxon>Bacillati</taxon>
        <taxon>Bacillota</taxon>
        <taxon>Bacilli</taxon>
        <taxon>Candidatus Aphodocola</taxon>
    </lineage>
</organism>
<keyword evidence="3" id="KW-0472">Membrane</keyword>
<evidence type="ECO:0000259" key="4">
    <source>
        <dbReference type="SMART" id="SM00635"/>
    </source>
</evidence>
<feature type="compositionally biased region" description="Low complexity" evidence="2">
    <location>
        <begin position="255"/>
        <end position="269"/>
    </location>
</feature>
<feature type="region of interest" description="Disordered" evidence="2">
    <location>
        <begin position="237"/>
        <end position="269"/>
    </location>
</feature>
<feature type="domain" description="BIG2" evidence="4">
    <location>
        <begin position="348"/>
        <end position="423"/>
    </location>
</feature>
<protein>
    <submittedName>
        <fullName evidence="5">DUF5011 domain-containing protein</fullName>
    </submittedName>
</protein>
<dbReference type="Gene3D" id="2.60.40.10">
    <property type="entry name" value="Immunoglobulins"/>
    <property type="match status" value="2"/>
</dbReference>